<dbReference type="Gene3D" id="3.90.1170.50">
    <property type="entry name" value="Aldehyde oxidase/xanthine dehydrogenase, a/b hammerhead"/>
    <property type="match status" value="1"/>
</dbReference>
<feature type="domain" description="Aldehyde oxidase/xanthine dehydrogenase a/b hammerhead" evidence="3">
    <location>
        <begin position="18"/>
        <end position="130"/>
    </location>
</feature>
<gene>
    <name evidence="4" type="ORF">ISU02_05885</name>
</gene>
<dbReference type="InterPro" id="IPR008274">
    <property type="entry name" value="AldOxase/xan_DH_MoCoBD1"/>
</dbReference>
<keyword evidence="5" id="KW-1185">Reference proteome</keyword>
<reference evidence="4 5" key="1">
    <citation type="submission" date="2020-11" db="EMBL/GenBank/DDBJ databases">
        <title>Fusibacter basophilias sp. nov.</title>
        <authorList>
            <person name="Qiu D."/>
        </authorList>
    </citation>
    <scope>NUCLEOTIDE SEQUENCE [LARGE SCALE GENOMIC DNA]</scope>
    <source>
        <strain evidence="4 5">Q10-2</strain>
    </source>
</reference>
<comment type="caution">
    <text evidence="4">The sequence shown here is derived from an EMBL/GenBank/DDBJ whole genome shotgun (WGS) entry which is preliminary data.</text>
</comment>
<dbReference type="SUPFAM" id="SSF56003">
    <property type="entry name" value="Molybdenum cofactor-binding domain"/>
    <property type="match status" value="1"/>
</dbReference>
<organism evidence="4 5">
    <name type="scientific">Fusibacter ferrireducens</name>
    <dbReference type="NCBI Taxonomy" id="2785058"/>
    <lineage>
        <taxon>Bacteria</taxon>
        <taxon>Bacillati</taxon>
        <taxon>Bacillota</taxon>
        <taxon>Clostridia</taxon>
        <taxon>Eubacteriales</taxon>
        <taxon>Eubacteriales Family XII. Incertae Sedis</taxon>
        <taxon>Fusibacter</taxon>
    </lineage>
</organism>
<keyword evidence="1" id="KW-0500">Molybdenum</keyword>
<dbReference type="SUPFAM" id="SSF54665">
    <property type="entry name" value="CO dehydrogenase molybdoprotein N-domain-like"/>
    <property type="match status" value="1"/>
</dbReference>
<evidence type="ECO:0000256" key="1">
    <source>
        <dbReference type="ARBA" id="ARBA00022505"/>
    </source>
</evidence>
<dbReference type="InterPro" id="IPR000674">
    <property type="entry name" value="Ald_Oxase/Xan_DH_a/b"/>
</dbReference>
<name>A0ABR9ZQB1_9FIRM</name>
<keyword evidence="2" id="KW-0560">Oxidoreductase</keyword>
<evidence type="ECO:0000259" key="3">
    <source>
        <dbReference type="SMART" id="SM01008"/>
    </source>
</evidence>
<dbReference type="Gene3D" id="3.30.365.10">
    <property type="entry name" value="Aldehyde oxidase/xanthine dehydrogenase, molybdopterin binding domain"/>
    <property type="match status" value="4"/>
</dbReference>
<dbReference type="Proteomes" id="UP000614200">
    <property type="component" value="Unassembled WGS sequence"/>
</dbReference>
<dbReference type="Pfam" id="PF01315">
    <property type="entry name" value="Ald_Xan_dh_C"/>
    <property type="match status" value="1"/>
</dbReference>
<dbReference type="PANTHER" id="PTHR11908:SF132">
    <property type="entry name" value="ALDEHYDE OXIDASE 1-RELATED"/>
    <property type="match status" value="1"/>
</dbReference>
<dbReference type="EMBL" id="JADKNH010000003">
    <property type="protein sequence ID" value="MBF4692637.1"/>
    <property type="molecule type" value="Genomic_DNA"/>
</dbReference>
<dbReference type="InterPro" id="IPR037165">
    <property type="entry name" value="AldOxase/xan_DH_Mopterin-bd_sf"/>
</dbReference>
<sequence length="761" mass="83824">MKIVNSAAPKKDGMKLATGAPVYTNDLAPKESLIIKLLRSEHHFARIKHIDTSKAEKVPGVACVLTYKDVPNKRFTRAGQTYPEPSPQDWKMLDEIVRYKGDEVAIVAATTEAIAIKAMKLIKVEYEVLEPVLDYKTATEHVSIVHPETDAFTHFEFGFKPEKNIASSYFVEVGDYEKGFEESDVILTRNYETQATHPAMMEPVTTYTYLDHTGRLVVVSSTQIPFHVRRMIANAMDLPMSQVRVIKPRIGGGFGCKQSSASEFFPALVTLKTGKPAKIFYTRKEIFLGTTRRHPFYFEVKIGATKDGIVKAFDVKATSDTGAYGEHAGTVMSACAEKIMAYYKTEGYRFDGKAVYTNHVSSGAYRGYGKTQGGFAIESIMNELAHELNMDPTELREKNIIHLGDHLRLGTSHVYDEDVTRQDTCELEYCLKRGREMIDWYNKYPSVKVSDTKVRGVGMALAIQGSGVLNIDSGSATIKLNSDGFFTLLISATDMGTGCDTILSQMAAESLQVPLDRINVYSADTDVTPYDDGSYASSSTYVTGTAVRKASDKMIETLKSEVAAILSVPCDQVTYSNGVFRTEESTLTLEALGGKLNRKQITVTDSHVCDKEAPPYKAGFVEVEIDLETGQIHVVDFVGVIDCGTPINTNLATVQAQGGMLQGIGMALYEESERATNGDEKNASFLTYKLPSRKDALITRVEFAPSYEPTGPYGAKSIGEIVINTASPAIMDAIFNATGIRVRKLPITPSKFYELLEQNRA</sequence>
<proteinExistence type="predicted"/>
<evidence type="ECO:0000313" key="5">
    <source>
        <dbReference type="Proteomes" id="UP000614200"/>
    </source>
</evidence>
<dbReference type="RefSeq" id="WP_194700878.1">
    <property type="nucleotide sequence ID" value="NZ_JADKNH010000003.1"/>
</dbReference>
<protein>
    <submittedName>
        <fullName evidence="4">Molybdopterin-dependent oxidoreductase</fullName>
    </submittedName>
</protein>
<dbReference type="PANTHER" id="PTHR11908">
    <property type="entry name" value="XANTHINE DEHYDROGENASE"/>
    <property type="match status" value="1"/>
</dbReference>
<dbReference type="Pfam" id="PF20256">
    <property type="entry name" value="MoCoBD_2"/>
    <property type="match status" value="1"/>
</dbReference>
<evidence type="ECO:0000256" key="2">
    <source>
        <dbReference type="ARBA" id="ARBA00023002"/>
    </source>
</evidence>
<evidence type="ECO:0000313" key="4">
    <source>
        <dbReference type="EMBL" id="MBF4692637.1"/>
    </source>
</evidence>
<dbReference type="Pfam" id="PF02738">
    <property type="entry name" value="MoCoBD_1"/>
    <property type="match status" value="1"/>
</dbReference>
<dbReference type="InterPro" id="IPR016208">
    <property type="entry name" value="Ald_Oxase/xanthine_DH-like"/>
</dbReference>
<dbReference type="InterPro" id="IPR046867">
    <property type="entry name" value="AldOxase/xan_DH_MoCoBD2"/>
</dbReference>
<dbReference type="InterPro" id="IPR036856">
    <property type="entry name" value="Ald_Oxase/Xan_DH_a/b_sf"/>
</dbReference>
<accession>A0ABR9ZQB1</accession>
<dbReference type="SMART" id="SM01008">
    <property type="entry name" value="Ald_Xan_dh_C"/>
    <property type="match status" value="1"/>
</dbReference>